<evidence type="ECO:0000313" key="4">
    <source>
        <dbReference type="Proteomes" id="UP000327493"/>
    </source>
</evidence>
<keyword evidence="4" id="KW-1185">Reference proteome</keyword>
<keyword evidence="2" id="KW-0472">Membrane</keyword>
<comment type="caution">
    <text evidence="3">The sequence shown here is derived from an EMBL/GenBank/DDBJ whole genome shotgun (WGS) entry which is preliminary data.</text>
</comment>
<accession>A0A5J5DM21</accession>
<evidence type="ECO:0000256" key="2">
    <source>
        <dbReference type="SAM" id="Phobius"/>
    </source>
</evidence>
<dbReference type="EMBL" id="VOFY01000003">
    <property type="protein sequence ID" value="KAA8594273.1"/>
    <property type="molecule type" value="Genomic_DNA"/>
</dbReference>
<keyword evidence="2" id="KW-0812">Transmembrane</keyword>
<evidence type="ECO:0000256" key="1">
    <source>
        <dbReference type="SAM" id="MobiDB-lite"/>
    </source>
</evidence>
<proteinExistence type="predicted"/>
<dbReference type="Proteomes" id="UP000327493">
    <property type="component" value="Chromosome 3"/>
</dbReference>
<feature type="region of interest" description="Disordered" evidence="1">
    <location>
        <begin position="59"/>
        <end position="100"/>
    </location>
</feature>
<organism evidence="3 4">
    <name type="scientific">Etheostoma spectabile</name>
    <name type="common">orangethroat darter</name>
    <dbReference type="NCBI Taxonomy" id="54343"/>
    <lineage>
        <taxon>Eukaryota</taxon>
        <taxon>Metazoa</taxon>
        <taxon>Chordata</taxon>
        <taxon>Craniata</taxon>
        <taxon>Vertebrata</taxon>
        <taxon>Euteleostomi</taxon>
        <taxon>Actinopterygii</taxon>
        <taxon>Neopterygii</taxon>
        <taxon>Teleostei</taxon>
        <taxon>Neoteleostei</taxon>
        <taxon>Acanthomorphata</taxon>
        <taxon>Eupercaria</taxon>
        <taxon>Perciformes</taxon>
        <taxon>Percoidei</taxon>
        <taxon>Percidae</taxon>
        <taxon>Etheostomatinae</taxon>
        <taxon>Etheostoma</taxon>
    </lineage>
</organism>
<dbReference type="AlphaFoldDB" id="A0A5J5DM21"/>
<gene>
    <name evidence="3" type="ORF">FQN60_005107</name>
</gene>
<evidence type="ECO:0000313" key="3">
    <source>
        <dbReference type="EMBL" id="KAA8594273.1"/>
    </source>
</evidence>
<reference evidence="3 4" key="1">
    <citation type="submission" date="2019-08" db="EMBL/GenBank/DDBJ databases">
        <title>A chromosome-level genome assembly, high-density linkage maps, and genome scans reveal the genomic architecture of hybrid incompatibilities underlying speciation via character displacement in darters (Percidae: Etheostominae).</title>
        <authorList>
            <person name="Moran R.L."/>
            <person name="Catchen J.M."/>
            <person name="Fuller R.C."/>
        </authorList>
    </citation>
    <scope>NUCLEOTIDE SEQUENCE [LARGE SCALE GENOMIC DNA]</scope>
    <source>
        <strain evidence="3">EspeVRDwgs_2016</strain>
        <tissue evidence="3">Muscle</tissue>
    </source>
</reference>
<keyword evidence="2" id="KW-1133">Transmembrane helix</keyword>
<name>A0A5J5DM21_9PERO</name>
<feature type="transmembrane region" description="Helical" evidence="2">
    <location>
        <begin position="20"/>
        <end position="38"/>
    </location>
</feature>
<protein>
    <submittedName>
        <fullName evidence="3">Uncharacterized protein</fullName>
    </submittedName>
</protein>
<dbReference type="Gene3D" id="1.10.8.10">
    <property type="entry name" value="DNA helicase RuvA subunit, C-terminal domain"/>
    <property type="match status" value="1"/>
</dbReference>
<sequence>MKSQNPGQCPRLDGPFRTGGVVFLLFIVLIMLIYHSCFQPPFPRFGRWTRSLLFRAGGSTRDLQSPCPDGSARSVDPALSRPSRRPPHGGATGGEPNPQISSEIEHLMSQGYSYQDIQKALLIAQTIFGQEYPTRICLHSLHRANLT</sequence>